<name>A0A4S2MNT9_9PEZI</name>
<dbReference type="Proteomes" id="UP000298138">
    <property type="component" value="Unassembled WGS sequence"/>
</dbReference>
<evidence type="ECO:0000256" key="8">
    <source>
        <dbReference type="ARBA" id="ARBA00023163"/>
    </source>
</evidence>
<feature type="domain" description="JmjC" evidence="12">
    <location>
        <begin position="233"/>
        <end position="391"/>
    </location>
</feature>
<keyword evidence="7" id="KW-0805">Transcription regulation</keyword>
<comment type="similarity">
    <text evidence="2">Belongs to the JHDM1 histone demethylase family.</text>
</comment>
<sequence>MHALCAGFETSQVKKIDKFYCKSCQLTHGPSTMKRSSGRAHTAIDYNALHNGSAIPLRNPEDARLHPYIGIIRDKTYPFAEENFQRVRPEFVTAENLNNMPGGWNEPFVVPANENLRPWHQEDTDPGSPMSIPSPVELAGSKVLPPPPETDSKGDILPKDEMDGINRRCGLDMMIPKGLTVRKVGEAVGMDRPVEVFNVLTQQSTERWKMNDLVHYFENPAREVIYNCISCEVTNTPLGPQISRPRAVRDTDLVDRVWRHIPYIARPTVGKYVLMSVKDSFTDFHIDFAGSSVFYHVYEGEKVFLLIEPTEKALKAYEAWNLDPHMSAKFFPESIPEIPCRILTLHKGDTMFIPSGWIHAVYTPTDSLVIGGNFLTKNHFANQMKVHHIEVVTGVPPNMKYPRYTTLMWFQALYYMENDPLPEVVDSLIIDGQYADLAAATAKEKEQSSVTYTPEEIQGLPYLVKFLHRNVMITLGVVTTGQGPGTPKLTQKTVDAVKRAAPDPVNKDHLGHLKRFARWCTWKRVVSSTAPDERIPEWAQPCWTPPEKMKVEVTKKPSKFDAKPASDAPRRNGLRERERRGTSISSEQDQAQPVAIPATPAAKTAGSNTTASAKRKAEQETNPAPTSGKKPKTSKASRSTSHGNRNAEIPIMLEEGEQRVILSDGSIYVRKNSNLGPPRAGCQNCRLKKTGCKHKEEIAEILKGTWTAARAAHQAQVEAMEKEKSEKKGKEKAGGKAKEGGEEMVLDEFAIASSSSDDEPLSSPPPPPSKAEKRRAASSTKKAEPVVQQETKPASTESAPSTAPIPPEAPATVVNGTGPPAGFKGRKPSCNECKALKASFLSLL</sequence>
<feature type="region of interest" description="Disordered" evidence="11">
    <location>
        <begin position="550"/>
        <end position="648"/>
    </location>
</feature>
<keyword evidence="4" id="KW-0479">Metal-binding</keyword>
<comment type="catalytic activity">
    <reaction evidence="10">
        <text>N(6),N(6)-dimethyl-L-lysyl(36)-[histone H3] + 2 2-oxoglutarate + 2 O2 = L-lysyl(36)-[histone H3] + 2 formaldehyde + 2 succinate + 2 CO2</text>
        <dbReference type="Rhea" id="RHEA:42032"/>
        <dbReference type="Rhea" id="RHEA-COMP:9785"/>
        <dbReference type="Rhea" id="RHEA-COMP:9787"/>
        <dbReference type="ChEBI" id="CHEBI:15379"/>
        <dbReference type="ChEBI" id="CHEBI:16526"/>
        <dbReference type="ChEBI" id="CHEBI:16810"/>
        <dbReference type="ChEBI" id="CHEBI:16842"/>
        <dbReference type="ChEBI" id="CHEBI:29969"/>
        <dbReference type="ChEBI" id="CHEBI:30031"/>
        <dbReference type="ChEBI" id="CHEBI:61976"/>
        <dbReference type="EC" id="1.14.11.27"/>
    </reaction>
</comment>
<evidence type="ECO:0000256" key="1">
    <source>
        <dbReference type="ARBA" id="ARBA00001954"/>
    </source>
</evidence>
<dbReference type="GO" id="GO:0140680">
    <property type="term" value="F:histone H3K36me/H3K36me2 demethylase activity"/>
    <property type="evidence" value="ECO:0007669"/>
    <property type="project" value="UniProtKB-EC"/>
</dbReference>
<feature type="compositionally biased region" description="Basic and acidic residues" evidence="11">
    <location>
        <begin position="719"/>
        <end position="741"/>
    </location>
</feature>
<feature type="compositionally biased region" description="Basic and acidic residues" evidence="11">
    <location>
        <begin position="150"/>
        <end position="161"/>
    </location>
</feature>
<evidence type="ECO:0000256" key="11">
    <source>
        <dbReference type="SAM" id="MobiDB-lite"/>
    </source>
</evidence>
<dbReference type="SMART" id="SM00558">
    <property type="entry name" value="JmjC"/>
    <property type="match status" value="1"/>
</dbReference>
<dbReference type="AlphaFoldDB" id="A0A4S2MNT9"/>
<evidence type="ECO:0000256" key="7">
    <source>
        <dbReference type="ARBA" id="ARBA00023015"/>
    </source>
</evidence>
<evidence type="ECO:0000313" key="14">
    <source>
        <dbReference type="Proteomes" id="UP000298138"/>
    </source>
</evidence>
<organism evidence="13 14">
    <name type="scientific">Ascodesmis nigricans</name>
    <dbReference type="NCBI Taxonomy" id="341454"/>
    <lineage>
        <taxon>Eukaryota</taxon>
        <taxon>Fungi</taxon>
        <taxon>Dikarya</taxon>
        <taxon>Ascomycota</taxon>
        <taxon>Pezizomycotina</taxon>
        <taxon>Pezizomycetes</taxon>
        <taxon>Pezizales</taxon>
        <taxon>Ascodesmidaceae</taxon>
        <taxon>Ascodesmis</taxon>
    </lineage>
</organism>
<gene>
    <name evidence="13" type="ORF">EX30DRAFT_309793</name>
</gene>
<accession>A0A4S2MNT9</accession>
<dbReference type="Pfam" id="PF02373">
    <property type="entry name" value="JmjC"/>
    <property type="match status" value="1"/>
</dbReference>
<dbReference type="GO" id="GO:0046872">
    <property type="term" value="F:metal ion binding"/>
    <property type="evidence" value="ECO:0007669"/>
    <property type="project" value="UniProtKB-KW"/>
</dbReference>
<evidence type="ECO:0000256" key="9">
    <source>
        <dbReference type="ARBA" id="ARBA00031083"/>
    </source>
</evidence>
<dbReference type="EMBL" id="ML220139">
    <property type="protein sequence ID" value="TGZ78685.1"/>
    <property type="molecule type" value="Genomic_DNA"/>
</dbReference>
<dbReference type="InParanoid" id="A0A4S2MNT9"/>
<evidence type="ECO:0000259" key="12">
    <source>
        <dbReference type="PROSITE" id="PS51184"/>
    </source>
</evidence>
<comment type="cofactor">
    <cofactor evidence="1">
        <name>Fe(2+)</name>
        <dbReference type="ChEBI" id="CHEBI:29033"/>
    </cofactor>
</comment>
<keyword evidence="6" id="KW-0408">Iron</keyword>
<dbReference type="STRING" id="341454.A0A4S2MNT9"/>
<reference evidence="13 14" key="1">
    <citation type="submission" date="2019-04" db="EMBL/GenBank/DDBJ databases">
        <title>Comparative genomics and transcriptomics to analyze fruiting body development in filamentous ascomycetes.</title>
        <authorList>
            <consortium name="DOE Joint Genome Institute"/>
            <person name="Lutkenhaus R."/>
            <person name="Traeger S."/>
            <person name="Breuer J."/>
            <person name="Kuo A."/>
            <person name="Lipzen A."/>
            <person name="Pangilinan J."/>
            <person name="Dilworth D."/>
            <person name="Sandor L."/>
            <person name="Poggeler S."/>
            <person name="Barry K."/>
            <person name="Grigoriev I.V."/>
            <person name="Nowrousian M."/>
        </authorList>
    </citation>
    <scope>NUCLEOTIDE SEQUENCE [LARGE SCALE GENOMIC DNA]</scope>
    <source>
        <strain evidence="13 14">CBS 389.68</strain>
    </source>
</reference>
<dbReference type="Gene3D" id="2.60.120.650">
    <property type="entry name" value="Cupin"/>
    <property type="match status" value="2"/>
</dbReference>
<evidence type="ECO:0000256" key="10">
    <source>
        <dbReference type="ARBA" id="ARBA00047915"/>
    </source>
</evidence>
<evidence type="ECO:0000256" key="6">
    <source>
        <dbReference type="ARBA" id="ARBA00023004"/>
    </source>
</evidence>
<feature type="region of interest" description="Disordered" evidence="11">
    <location>
        <begin position="117"/>
        <end position="161"/>
    </location>
</feature>
<keyword evidence="5" id="KW-0560">Oxidoreductase</keyword>
<feature type="compositionally biased region" description="Polar residues" evidence="11">
    <location>
        <begin position="788"/>
        <end position="801"/>
    </location>
</feature>
<feature type="compositionally biased region" description="Polar residues" evidence="11">
    <location>
        <begin position="582"/>
        <end position="591"/>
    </location>
</feature>
<dbReference type="InterPro" id="IPR050690">
    <property type="entry name" value="JHDM1_Histone_Demethylase"/>
</dbReference>
<dbReference type="SUPFAM" id="SSF51197">
    <property type="entry name" value="Clavaminate synthase-like"/>
    <property type="match status" value="1"/>
</dbReference>
<proteinExistence type="inferred from homology"/>
<protein>
    <recommendedName>
        <fullName evidence="3">[histone H3]-dimethyl-L-lysine(36) demethylase</fullName>
        <ecNumber evidence="3">1.14.11.27</ecNumber>
    </recommendedName>
    <alternativeName>
        <fullName evidence="9">[Histone-H3]-lysine-36 demethylase 1</fullName>
    </alternativeName>
</protein>
<keyword evidence="8" id="KW-0804">Transcription</keyword>
<evidence type="ECO:0000256" key="2">
    <source>
        <dbReference type="ARBA" id="ARBA00008037"/>
    </source>
</evidence>
<dbReference type="OrthoDB" id="5876800at2759"/>
<dbReference type="PROSITE" id="PS51184">
    <property type="entry name" value="JMJC"/>
    <property type="match status" value="1"/>
</dbReference>
<keyword evidence="14" id="KW-1185">Reference proteome</keyword>
<evidence type="ECO:0000256" key="3">
    <source>
        <dbReference type="ARBA" id="ARBA00013246"/>
    </source>
</evidence>
<feature type="region of interest" description="Disordered" evidence="11">
    <location>
        <begin position="713"/>
        <end position="829"/>
    </location>
</feature>
<dbReference type="InterPro" id="IPR003347">
    <property type="entry name" value="JmjC_dom"/>
</dbReference>
<evidence type="ECO:0000313" key="13">
    <source>
        <dbReference type="EMBL" id="TGZ78685.1"/>
    </source>
</evidence>
<feature type="compositionally biased region" description="Basic and acidic residues" evidence="11">
    <location>
        <begin position="550"/>
        <end position="581"/>
    </location>
</feature>
<evidence type="ECO:0000256" key="4">
    <source>
        <dbReference type="ARBA" id="ARBA00022723"/>
    </source>
</evidence>
<evidence type="ECO:0000256" key="5">
    <source>
        <dbReference type="ARBA" id="ARBA00023002"/>
    </source>
</evidence>
<dbReference type="EC" id="1.14.11.27" evidence="3"/>
<dbReference type="PANTHER" id="PTHR23123">
    <property type="entry name" value="PHD/F-BOX CONTAINING PROTEIN"/>
    <property type="match status" value="1"/>
</dbReference>